<dbReference type="AlphaFoldDB" id="A0A3N6SM19"/>
<feature type="compositionally biased region" description="Low complexity" evidence="1">
    <location>
        <begin position="1"/>
        <end position="17"/>
    </location>
</feature>
<organism evidence="2 3">
    <name type="scientific">Erwinia psidii</name>
    <dbReference type="NCBI Taxonomy" id="69224"/>
    <lineage>
        <taxon>Bacteria</taxon>
        <taxon>Pseudomonadati</taxon>
        <taxon>Pseudomonadota</taxon>
        <taxon>Gammaproteobacteria</taxon>
        <taxon>Enterobacterales</taxon>
        <taxon>Erwiniaceae</taxon>
        <taxon>Erwinia</taxon>
    </lineage>
</organism>
<protein>
    <recommendedName>
        <fullName evidence="4">Type III secretion system protein</fullName>
    </recommendedName>
</protein>
<evidence type="ECO:0008006" key="4">
    <source>
        <dbReference type="Google" id="ProtNLM"/>
    </source>
</evidence>
<dbReference type="RefSeq" id="WP_124231361.1">
    <property type="nucleotide sequence ID" value="NZ_RHHM01000001.1"/>
</dbReference>
<dbReference type="EMBL" id="RHHM01000001">
    <property type="protein sequence ID" value="RQM39911.1"/>
    <property type="molecule type" value="Genomic_DNA"/>
</dbReference>
<reference evidence="2 3" key="1">
    <citation type="submission" date="2018-10" db="EMBL/GenBank/DDBJ databases">
        <title>Draft genome sequence for the type isolate of Erwinia psidii, agent causal of bacterial blight in guava (Psidium guajava) and wilt and die-back of Eucalyptus spp.</title>
        <authorList>
            <person name="Hermenegildo P.S."/>
            <person name="Santos S.A."/>
            <person name="Guimaraes L.M.S."/>
            <person name="Vidigal P.M.P."/>
            <person name="Pereira I.C."/>
            <person name="Badel J.L."/>
            <person name="Alfenas-Zerbini P."/>
            <person name="Ferreira M.A.S.V."/>
            <person name="Alfenas A.C."/>
        </authorList>
    </citation>
    <scope>NUCLEOTIDE SEQUENCE [LARGE SCALE GENOMIC DNA]</scope>
    <source>
        <strain evidence="2 3">IBSBF 435</strain>
    </source>
</reference>
<dbReference type="GO" id="GO:0030254">
    <property type="term" value="P:protein secretion by the type III secretion system"/>
    <property type="evidence" value="ECO:0007669"/>
    <property type="project" value="InterPro"/>
</dbReference>
<dbReference type="Pfam" id="PF17001">
    <property type="entry name" value="T3SS_basalb_I"/>
    <property type="match status" value="1"/>
</dbReference>
<evidence type="ECO:0000313" key="3">
    <source>
        <dbReference type="Proteomes" id="UP000279457"/>
    </source>
</evidence>
<evidence type="ECO:0000256" key="1">
    <source>
        <dbReference type="SAM" id="MobiDB-lite"/>
    </source>
</evidence>
<dbReference type="OrthoDB" id="6631131at2"/>
<feature type="region of interest" description="Disordered" evidence="1">
    <location>
        <begin position="1"/>
        <end position="68"/>
    </location>
</feature>
<dbReference type="Proteomes" id="UP000279457">
    <property type="component" value="Unassembled WGS sequence"/>
</dbReference>
<proteinExistence type="predicted"/>
<keyword evidence="3" id="KW-1185">Reference proteome</keyword>
<evidence type="ECO:0000313" key="2">
    <source>
        <dbReference type="EMBL" id="RQM39911.1"/>
    </source>
</evidence>
<dbReference type="InterPro" id="IPR012670">
    <property type="entry name" value="T3SS_YscI/HrpB"/>
</dbReference>
<sequence length="137" mass="14724">MLIQSINSSQQNISANSPVFSGADSVAKSCQPPSNKNIHKQGECNGNKPGKSGSESSQSNKTSSNSDSESIFNQIFSMLNKLSQQAGQSLKSASGSSDPYNVLKANRSMSDYYLNNQFFSKMIGKVTNSLEKLTSLQ</sequence>
<feature type="compositionally biased region" description="Low complexity" evidence="1">
    <location>
        <begin position="50"/>
        <end position="68"/>
    </location>
</feature>
<gene>
    <name evidence="2" type="ORF">EB241_00940</name>
</gene>
<name>A0A3N6SM19_9GAMM</name>
<comment type="caution">
    <text evidence="2">The sequence shown here is derived from an EMBL/GenBank/DDBJ whole genome shotgun (WGS) entry which is preliminary data.</text>
</comment>
<accession>A0A3N6SM19</accession>